<evidence type="ECO:0000313" key="2">
    <source>
        <dbReference type="Proteomes" id="UP000756346"/>
    </source>
</evidence>
<accession>A0A9P9BMU4</accession>
<organism evidence="1 2">
    <name type="scientific">Microdochium trichocladiopsis</name>
    <dbReference type="NCBI Taxonomy" id="1682393"/>
    <lineage>
        <taxon>Eukaryota</taxon>
        <taxon>Fungi</taxon>
        <taxon>Dikarya</taxon>
        <taxon>Ascomycota</taxon>
        <taxon>Pezizomycotina</taxon>
        <taxon>Sordariomycetes</taxon>
        <taxon>Xylariomycetidae</taxon>
        <taxon>Xylariales</taxon>
        <taxon>Microdochiaceae</taxon>
        <taxon>Microdochium</taxon>
    </lineage>
</organism>
<dbReference type="GeneID" id="70184357"/>
<dbReference type="AlphaFoldDB" id="A0A9P9BMU4"/>
<reference evidence="1" key="1">
    <citation type="journal article" date="2021" name="Nat. Commun.">
        <title>Genetic determinants of endophytism in the Arabidopsis root mycobiome.</title>
        <authorList>
            <person name="Mesny F."/>
            <person name="Miyauchi S."/>
            <person name="Thiergart T."/>
            <person name="Pickel B."/>
            <person name="Atanasova L."/>
            <person name="Karlsson M."/>
            <person name="Huettel B."/>
            <person name="Barry K.W."/>
            <person name="Haridas S."/>
            <person name="Chen C."/>
            <person name="Bauer D."/>
            <person name="Andreopoulos W."/>
            <person name="Pangilinan J."/>
            <person name="LaButti K."/>
            <person name="Riley R."/>
            <person name="Lipzen A."/>
            <person name="Clum A."/>
            <person name="Drula E."/>
            <person name="Henrissat B."/>
            <person name="Kohler A."/>
            <person name="Grigoriev I.V."/>
            <person name="Martin F.M."/>
            <person name="Hacquard S."/>
        </authorList>
    </citation>
    <scope>NUCLEOTIDE SEQUENCE</scope>
    <source>
        <strain evidence="1">MPI-CAGE-CH-0230</strain>
    </source>
</reference>
<proteinExistence type="predicted"/>
<dbReference type="RefSeq" id="XP_046009463.1">
    <property type="nucleotide sequence ID" value="XM_046154811.1"/>
</dbReference>
<name>A0A9P9BMU4_9PEZI</name>
<dbReference type="EMBL" id="JAGTJQ010000008">
    <property type="protein sequence ID" value="KAH7026246.1"/>
    <property type="molecule type" value="Genomic_DNA"/>
</dbReference>
<dbReference type="Proteomes" id="UP000756346">
    <property type="component" value="Unassembled WGS sequence"/>
</dbReference>
<protein>
    <submittedName>
        <fullName evidence="1">Uncharacterized protein</fullName>
    </submittedName>
</protein>
<evidence type="ECO:0000313" key="1">
    <source>
        <dbReference type="EMBL" id="KAH7026246.1"/>
    </source>
</evidence>
<gene>
    <name evidence="1" type="ORF">B0I36DRAFT_330202</name>
</gene>
<sequence>MARPRKQLCTASQSLPIQTGLPAIRRSTKIALMFGQRRRLSHLRFSGRLRCHAKLCSLDPGPSTVVVTSRHGYIGWNDIPTITTLNERSRERGRGVSGVSVVSVVDRHENNSDKACDCLASRSSFFRFVISRWSVHLILHRDTQPLYDDATNSCGKCTRDAVATHAADRSRAPQT</sequence>
<comment type="caution">
    <text evidence="1">The sequence shown here is derived from an EMBL/GenBank/DDBJ whole genome shotgun (WGS) entry which is preliminary data.</text>
</comment>
<keyword evidence="2" id="KW-1185">Reference proteome</keyword>